<gene>
    <name evidence="1" type="ORF">GCM10025770_22040</name>
</gene>
<proteinExistence type="predicted"/>
<protein>
    <submittedName>
        <fullName evidence="1">Uncharacterized protein</fullName>
    </submittedName>
</protein>
<accession>A0ABP9QRD6</accession>
<sequence length="212" mass="23978">MREELPDSIPGMQRISSLSLEKHEGPYGKWPRQTRLYVDGRDTQRTVAGYVIEAQYRCAAGYLLVLSQDCLFEESCDCVLLDAQFNTLAETGLGAMYCSFLLDTHWPISATCLRLHFYGDYFYDLHIETAMPFCMPVARSLMDRVWCRLRGGVDAASRNASEPGIPSGPAWRLRLSPFDDYRNDPFCMAAIQDQEARLEKIREADPQDSGGA</sequence>
<dbReference type="EMBL" id="BAABLD010000008">
    <property type="protein sequence ID" value="GAA5165847.1"/>
    <property type="molecule type" value="Genomic_DNA"/>
</dbReference>
<name>A0ABP9QRD6_9RHOO</name>
<keyword evidence="2" id="KW-1185">Reference proteome</keyword>
<evidence type="ECO:0000313" key="1">
    <source>
        <dbReference type="EMBL" id="GAA5165847.1"/>
    </source>
</evidence>
<organism evidence="1 2">
    <name type="scientific">Viridibacterium curvum</name>
    <dbReference type="NCBI Taxonomy" id="1101404"/>
    <lineage>
        <taxon>Bacteria</taxon>
        <taxon>Pseudomonadati</taxon>
        <taxon>Pseudomonadota</taxon>
        <taxon>Betaproteobacteria</taxon>
        <taxon>Rhodocyclales</taxon>
        <taxon>Rhodocyclaceae</taxon>
        <taxon>Viridibacterium</taxon>
    </lineage>
</organism>
<dbReference type="RefSeq" id="WP_345533004.1">
    <property type="nucleotide sequence ID" value="NZ_BAABLD010000008.1"/>
</dbReference>
<comment type="caution">
    <text evidence="1">The sequence shown here is derived from an EMBL/GenBank/DDBJ whole genome shotgun (WGS) entry which is preliminary data.</text>
</comment>
<evidence type="ECO:0000313" key="2">
    <source>
        <dbReference type="Proteomes" id="UP001500547"/>
    </source>
</evidence>
<reference evidence="2" key="1">
    <citation type="journal article" date="2019" name="Int. J. Syst. Evol. Microbiol.">
        <title>The Global Catalogue of Microorganisms (GCM) 10K type strain sequencing project: providing services to taxonomists for standard genome sequencing and annotation.</title>
        <authorList>
            <consortium name="The Broad Institute Genomics Platform"/>
            <consortium name="The Broad Institute Genome Sequencing Center for Infectious Disease"/>
            <person name="Wu L."/>
            <person name="Ma J."/>
        </authorList>
    </citation>
    <scope>NUCLEOTIDE SEQUENCE [LARGE SCALE GENOMIC DNA]</scope>
    <source>
        <strain evidence="2">JCM 18715</strain>
    </source>
</reference>
<dbReference type="Proteomes" id="UP001500547">
    <property type="component" value="Unassembled WGS sequence"/>
</dbReference>